<organism evidence="2 3">
    <name type="scientific">Priestia koreensis</name>
    <dbReference type="NCBI Taxonomy" id="284581"/>
    <lineage>
        <taxon>Bacteria</taxon>
        <taxon>Bacillati</taxon>
        <taxon>Bacillota</taxon>
        <taxon>Bacilli</taxon>
        <taxon>Bacillales</taxon>
        <taxon>Bacillaceae</taxon>
        <taxon>Priestia</taxon>
    </lineage>
</organism>
<proteinExistence type="inferred from homology"/>
<reference evidence="3" key="1">
    <citation type="submission" date="2015-08" db="EMBL/GenBank/DDBJ databases">
        <title>Fjat-14210 dsm16467.</title>
        <authorList>
            <person name="Liu B."/>
            <person name="Wang J."/>
            <person name="Zhu Y."/>
            <person name="Liu G."/>
            <person name="Chen Q."/>
            <person name="Chen Z."/>
            <person name="Lan J."/>
            <person name="Che J."/>
            <person name="Ge C."/>
            <person name="Shi H."/>
            <person name="Pan Z."/>
            <person name="Liu X."/>
        </authorList>
    </citation>
    <scope>NUCLEOTIDE SEQUENCE [LARGE SCALE GENOMIC DNA]</scope>
    <source>
        <strain evidence="3">DSM 16467</strain>
    </source>
</reference>
<dbReference type="PANTHER" id="PTHR37313:SF2">
    <property type="entry name" value="UPF0749 PROTEIN YLXX"/>
    <property type="match status" value="1"/>
</dbReference>
<dbReference type="PANTHER" id="PTHR37313">
    <property type="entry name" value="UPF0749 PROTEIN RV1825"/>
    <property type="match status" value="1"/>
</dbReference>
<dbReference type="Proteomes" id="UP000037558">
    <property type="component" value="Unassembled WGS sequence"/>
</dbReference>
<sequence>MPRRERSLRLNQKQKSHFTIIALVIGFMVAVQFQTTQHPKVRDTRDMWELRADLTKEQKTQADILREIRALDGQLENYRTNKALSKKEALNKTLMELKKEAGATPVTGVGLKLTISPLFGEELLGKEIKDVSPQLLKHLVNDLNSYDADEIAIGDQRIVATTVIRDINGRTKVNNYWLGDAPFQVTVLTKDPEKMYNRLKASNIADEFAIEDLSLEISNPHRQLTVPAYDQEIPLKGLTVDEAE</sequence>
<dbReference type="PATRIC" id="fig|284581.3.peg.1474"/>
<dbReference type="EMBL" id="LILC01000032">
    <property type="protein sequence ID" value="KOO40734.1"/>
    <property type="molecule type" value="Genomic_DNA"/>
</dbReference>
<dbReference type="Gene3D" id="3.30.70.1880">
    <property type="entry name" value="Protein of unknown function DUF881"/>
    <property type="match status" value="1"/>
</dbReference>
<dbReference type="STRING" id="284581.AMD01_20730"/>
<dbReference type="AlphaFoldDB" id="A0A0M0KPI4"/>
<evidence type="ECO:0008006" key="4">
    <source>
        <dbReference type="Google" id="ProtNLM"/>
    </source>
</evidence>
<comment type="caution">
    <text evidence="2">The sequence shown here is derived from an EMBL/GenBank/DDBJ whole genome shotgun (WGS) entry which is preliminary data.</text>
</comment>
<name>A0A0M0KPI4_9BACI</name>
<evidence type="ECO:0000313" key="2">
    <source>
        <dbReference type="EMBL" id="KOO40734.1"/>
    </source>
</evidence>
<evidence type="ECO:0000313" key="3">
    <source>
        <dbReference type="Proteomes" id="UP000037558"/>
    </source>
</evidence>
<protein>
    <recommendedName>
        <fullName evidence="4">DUF881 domain-containing protein</fullName>
    </recommendedName>
</protein>
<evidence type="ECO:0000256" key="1">
    <source>
        <dbReference type="ARBA" id="ARBA00009108"/>
    </source>
</evidence>
<dbReference type="InterPro" id="IPR010273">
    <property type="entry name" value="DUF881"/>
</dbReference>
<accession>A0A0M0KPI4</accession>
<comment type="similarity">
    <text evidence="1">Belongs to the UPF0749 family.</text>
</comment>
<gene>
    <name evidence="2" type="ORF">AMD01_20730</name>
</gene>
<dbReference type="Pfam" id="PF05949">
    <property type="entry name" value="DUF881"/>
    <property type="match status" value="1"/>
</dbReference>
<dbReference type="OrthoDB" id="2439649at2"/>
<keyword evidence="3" id="KW-1185">Reference proteome</keyword>